<dbReference type="PANTHER" id="PTHR20855">
    <property type="entry name" value="ADIPOR/PROGESTIN RECEPTOR-RELATED"/>
    <property type="match status" value="1"/>
</dbReference>
<evidence type="ECO:0000313" key="7">
    <source>
        <dbReference type="Proteomes" id="UP000694941"/>
    </source>
</evidence>
<evidence type="ECO:0000256" key="5">
    <source>
        <dbReference type="ARBA" id="ARBA00023136"/>
    </source>
</evidence>
<dbReference type="PANTHER" id="PTHR20855:SF143">
    <property type="entry name" value="MEMBRANE PROGESTIN RECEPTOR EPSILON"/>
    <property type="match status" value="1"/>
</dbReference>
<dbReference type="Pfam" id="PF03006">
    <property type="entry name" value="HlyIII"/>
    <property type="match status" value="1"/>
</dbReference>
<evidence type="ECO:0000256" key="6">
    <source>
        <dbReference type="SAM" id="Phobius"/>
    </source>
</evidence>
<dbReference type="RefSeq" id="XP_013784051.1">
    <property type="nucleotide sequence ID" value="XM_013928597.2"/>
</dbReference>
<evidence type="ECO:0000256" key="4">
    <source>
        <dbReference type="ARBA" id="ARBA00022989"/>
    </source>
</evidence>
<name>A0ABM1BKX3_LIMPO</name>
<dbReference type="RefSeq" id="XP_013784050.1">
    <property type="nucleotide sequence ID" value="XM_013928596.2"/>
</dbReference>
<keyword evidence="3 6" id="KW-0812">Transmembrane</keyword>
<feature type="transmembrane region" description="Helical" evidence="6">
    <location>
        <begin position="85"/>
        <end position="108"/>
    </location>
</feature>
<protein>
    <submittedName>
        <fullName evidence="8 9">Membrane progestin receptor gamma-like</fullName>
    </submittedName>
</protein>
<dbReference type="GeneID" id="106468184"/>
<feature type="transmembrane region" description="Helical" evidence="6">
    <location>
        <begin position="154"/>
        <end position="172"/>
    </location>
</feature>
<comment type="subcellular location">
    <subcellularLocation>
        <location evidence="1">Membrane</location>
        <topology evidence="1">Multi-pass membrane protein</topology>
    </subcellularLocation>
</comment>
<reference evidence="8 9" key="1">
    <citation type="submission" date="2025-05" db="UniProtKB">
        <authorList>
            <consortium name="RefSeq"/>
        </authorList>
    </citation>
    <scope>IDENTIFICATION</scope>
    <source>
        <tissue evidence="8 9">Muscle</tissue>
    </source>
</reference>
<feature type="transmembrane region" description="Helical" evidence="6">
    <location>
        <begin position="293"/>
        <end position="313"/>
    </location>
</feature>
<comment type="similarity">
    <text evidence="2">Belongs to the ADIPOR family.</text>
</comment>
<sequence length="330" mass="37856">MMKFLSFGRLPLLMGHQLPPDLREIAILGGYRPLQSTPRQCLQSVFSPTNETINVWTHLIPSVYFIWKLVTFCYSLDVSTTPYTWAFVAYMVTACTYPFVSAMAHTFYVMSTFARKICFFLDYGALSFYSFGVGLLYRAYAFPETLLESKFCDVFLFVCLLNALMSTVIACSSRFFTSRILMKLFRLGAFSFPWIWDNIPLIYRLTYADRLQSVSEVHYMRQLVFSVLIGFLYTSHLPERLAPGKFDIVGHSHQLLHICGVLATTEQINGALYDLKVRREILQVSGKMVCSSWSVGAVVFLFFVNAGIIAMFTRYAWKSRNDKGESDKDR</sequence>
<evidence type="ECO:0000313" key="9">
    <source>
        <dbReference type="RefSeq" id="XP_013784051.1"/>
    </source>
</evidence>
<dbReference type="Proteomes" id="UP000694941">
    <property type="component" value="Unplaced"/>
</dbReference>
<feature type="transmembrane region" description="Helical" evidence="6">
    <location>
        <begin position="120"/>
        <end position="142"/>
    </location>
</feature>
<proteinExistence type="inferred from homology"/>
<organism evidence="7 9">
    <name type="scientific">Limulus polyphemus</name>
    <name type="common">Atlantic horseshoe crab</name>
    <dbReference type="NCBI Taxonomy" id="6850"/>
    <lineage>
        <taxon>Eukaryota</taxon>
        <taxon>Metazoa</taxon>
        <taxon>Ecdysozoa</taxon>
        <taxon>Arthropoda</taxon>
        <taxon>Chelicerata</taxon>
        <taxon>Merostomata</taxon>
        <taxon>Xiphosura</taxon>
        <taxon>Limulidae</taxon>
        <taxon>Limulus</taxon>
    </lineage>
</organism>
<evidence type="ECO:0000313" key="8">
    <source>
        <dbReference type="RefSeq" id="XP_013784050.1"/>
    </source>
</evidence>
<keyword evidence="4 6" id="KW-1133">Transmembrane helix</keyword>
<keyword evidence="7" id="KW-1185">Reference proteome</keyword>
<accession>A0ABM1BKX3</accession>
<keyword evidence="5 6" id="KW-0472">Membrane</keyword>
<evidence type="ECO:0000256" key="3">
    <source>
        <dbReference type="ARBA" id="ARBA00022692"/>
    </source>
</evidence>
<dbReference type="InterPro" id="IPR004254">
    <property type="entry name" value="AdipoR/HlyIII-related"/>
</dbReference>
<evidence type="ECO:0000256" key="2">
    <source>
        <dbReference type="ARBA" id="ARBA00007018"/>
    </source>
</evidence>
<gene>
    <name evidence="8 9" type="primary">LOC106468184</name>
</gene>
<evidence type="ECO:0000256" key="1">
    <source>
        <dbReference type="ARBA" id="ARBA00004141"/>
    </source>
</evidence>